<dbReference type="AlphaFoldDB" id="A0AAV9E299"/>
<dbReference type="EMBL" id="JAUJYO010000009">
    <property type="protein sequence ID" value="KAK1307716.1"/>
    <property type="molecule type" value="Genomic_DNA"/>
</dbReference>
<evidence type="ECO:0000313" key="2">
    <source>
        <dbReference type="Proteomes" id="UP001180020"/>
    </source>
</evidence>
<reference evidence="1" key="1">
    <citation type="journal article" date="2023" name="Nat. Commun.">
        <title>Diploid and tetraploid genomes of Acorus and the evolution of monocots.</title>
        <authorList>
            <person name="Ma L."/>
            <person name="Liu K.W."/>
            <person name="Li Z."/>
            <person name="Hsiao Y.Y."/>
            <person name="Qi Y."/>
            <person name="Fu T."/>
            <person name="Tang G.D."/>
            <person name="Zhang D."/>
            <person name="Sun W.H."/>
            <person name="Liu D.K."/>
            <person name="Li Y."/>
            <person name="Chen G.Z."/>
            <person name="Liu X.D."/>
            <person name="Liao X.Y."/>
            <person name="Jiang Y.T."/>
            <person name="Yu X."/>
            <person name="Hao Y."/>
            <person name="Huang J."/>
            <person name="Zhao X.W."/>
            <person name="Ke S."/>
            <person name="Chen Y.Y."/>
            <person name="Wu W.L."/>
            <person name="Hsu J.L."/>
            <person name="Lin Y.F."/>
            <person name="Huang M.D."/>
            <person name="Li C.Y."/>
            <person name="Huang L."/>
            <person name="Wang Z.W."/>
            <person name="Zhao X."/>
            <person name="Zhong W.Y."/>
            <person name="Peng D.H."/>
            <person name="Ahmad S."/>
            <person name="Lan S."/>
            <person name="Zhang J.S."/>
            <person name="Tsai W.C."/>
            <person name="Van de Peer Y."/>
            <person name="Liu Z.J."/>
        </authorList>
    </citation>
    <scope>NUCLEOTIDE SEQUENCE</scope>
    <source>
        <strain evidence="1">CP</strain>
    </source>
</reference>
<proteinExistence type="predicted"/>
<reference evidence="1" key="2">
    <citation type="submission" date="2023-06" db="EMBL/GenBank/DDBJ databases">
        <authorList>
            <person name="Ma L."/>
            <person name="Liu K.-W."/>
            <person name="Li Z."/>
            <person name="Hsiao Y.-Y."/>
            <person name="Qi Y."/>
            <person name="Fu T."/>
            <person name="Tang G."/>
            <person name="Zhang D."/>
            <person name="Sun W.-H."/>
            <person name="Liu D.-K."/>
            <person name="Li Y."/>
            <person name="Chen G.-Z."/>
            <person name="Liu X.-D."/>
            <person name="Liao X.-Y."/>
            <person name="Jiang Y.-T."/>
            <person name="Yu X."/>
            <person name="Hao Y."/>
            <person name="Huang J."/>
            <person name="Zhao X.-W."/>
            <person name="Ke S."/>
            <person name="Chen Y.-Y."/>
            <person name="Wu W.-L."/>
            <person name="Hsu J.-L."/>
            <person name="Lin Y.-F."/>
            <person name="Huang M.-D."/>
            <person name="Li C.-Y."/>
            <person name="Huang L."/>
            <person name="Wang Z.-W."/>
            <person name="Zhao X."/>
            <person name="Zhong W.-Y."/>
            <person name="Peng D.-H."/>
            <person name="Ahmad S."/>
            <person name="Lan S."/>
            <person name="Zhang J.-S."/>
            <person name="Tsai W.-C."/>
            <person name="Van De Peer Y."/>
            <person name="Liu Z.-J."/>
        </authorList>
    </citation>
    <scope>NUCLEOTIDE SEQUENCE</scope>
    <source>
        <strain evidence="1">CP</strain>
        <tissue evidence="1">Leaves</tissue>
    </source>
</reference>
<evidence type="ECO:0000313" key="1">
    <source>
        <dbReference type="EMBL" id="KAK1307716.1"/>
    </source>
</evidence>
<organism evidence="1 2">
    <name type="scientific">Acorus calamus</name>
    <name type="common">Sweet flag</name>
    <dbReference type="NCBI Taxonomy" id="4465"/>
    <lineage>
        <taxon>Eukaryota</taxon>
        <taxon>Viridiplantae</taxon>
        <taxon>Streptophyta</taxon>
        <taxon>Embryophyta</taxon>
        <taxon>Tracheophyta</taxon>
        <taxon>Spermatophyta</taxon>
        <taxon>Magnoliopsida</taxon>
        <taxon>Liliopsida</taxon>
        <taxon>Acoraceae</taxon>
        <taxon>Acorus</taxon>
    </lineage>
</organism>
<comment type="caution">
    <text evidence="1">The sequence shown here is derived from an EMBL/GenBank/DDBJ whole genome shotgun (WGS) entry which is preliminary data.</text>
</comment>
<name>A0AAV9E299_ACOCL</name>
<sequence length="141" mass="15957">MPGPFRFASWWCEVEGIEELIRGSWNSSASGLRGARRVAFKLRRLKRVLREWSKTVRAARSEKKQDLLQGIQDLDLAEEEAMLDENGRAARSRAKSELAEIEGRLWEDKRDIQTNLVEHFKKPSVPGGGGSLLGRIATCHV</sequence>
<protein>
    <submittedName>
        <fullName evidence="1">Uncharacterized protein</fullName>
    </submittedName>
</protein>
<gene>
    <name evidence="1" type="ORF">QJS10_CPA09g00768</name>
</gene>
<accession>A0AAV9E299</accession>
<keyword evidence="2" id="KW-1185">Reference proteome</keyword>
<dbReference type="Proteomes" id="UP001180020">
    <property type="component" value="Unassembled WGS sequence"/>
</dbReference>